<feature type="transmembrane region" description="Helical" evidence="1">
    <location>
        <begin position="335"/>
        <end position="352"/>
    </location>
</feature>
<comment type="caution">
    <text evidence="3">The sequence shown here is derived from an EMBL/GenBank/DDBJ whole genome shotgun (WGS) entry which is preliminary data.</text>
</comment>
<evidence type="ECO:0000259" key="2">
    <source>
        <dbReference type="Pfam" id="PF20047"/>
    </source>
</evidence>
<reference evidence="3 4" key="1">
    <citation type="submission" date="2016-10" db="EMBL/GenBank/DDBJ databases">
        <title>Draft genome sequences of four alkaliphilic bacteria belonging to the Anaerobacillus genus.</title>
        <authorList>
            <person name="Bassil N.M."/>
            <person name="Lloyd J.R."/>
        </authorList>
    </citation>
    <scope>NUCLEOTIDE SEQUENCE [LARGE SCALE GENOMIC DNA]</scope>
    <source>
        <strain evidence="3 4">DSM 15340</strain>
    </source>
</reference>
<feature type="domain" description="DUF6449" evidence="2">
    <location>
        <begin position="436"/>
        <end position="560"/>
    </location>
</feature>
<dbReference type="Pfam" id="PF20047">
    <property type="entry name" value="DUF6449"/>
    <property type="match status" value="1"/>
</dbReference>
<feature type="transmembrane region" description="Helical" evidence="1">
    <location>
        <begin position="20"/>
        <end position="40"/>
    </location>
</feature>
<accession>A0A1S2LIU9</accession>
<keyword evidence="4" id="KW-1185">Reference proteome</keyword>
<dbReference type="InterPro" id="IPR045611">
    <property type="entry name" value="DUF6449"/>
</dbReference>
<organism evidence="3 4">
    <name type="scientific">Anaerobacillus arseniciselenatis</name>
    <dbReference type="NCBI Taxonomy" id="85682"/>
    <lineage>
        <taxon>Bacteria</taxon>
        <taxon>Bacillati</taxon>
        <taxon>Bacillota</taxon>
        <taxon>Bacilli</taxon>
        <taxon>Bacillales</taxon>
        <taxon>Bacillaceae</taxon>
        <taxon>Anaerobacillus</taxon>
    </lineage>
</organism>
<keyword evidence="1" id="KW-0812">Transmembrane</keyword>
<evidence type="ECO:0000313" key="4">
    <source>
        <dbReference type="Proteomes" id="UP000180098"/>
    </source>
</evidence>
<evidence type="ECO:0000256" key="1">
    <source>
        <dbReference type="SAM" id="Phobius"/>
    </source>
</evidence>
<feature type="transmembrane region" description="Helical" evidence="1">
    <location>
        <begin position="183"/>
        <end position="204"/>
    </location>
</feature>
<feature type="transmembrane region" description="Helical" evidence="1">
    <location>
        <begin position="60"/>
        <end position="84"/>
    </location>
</feature>
<dbReference type="EMBL" id="MLQQ01000026">
    <property type="protein sequence ID" value="OIJ11617.1"/>
    <property type="molecule type" value="Genomic_DNA"/>
</dbReference>
<dbReference type="OrthoDB" id="1706490at2"/>
<keyword evidence="1" id="KW-0472">Membrane</keyword>
<feature type="transmembrane region" description="Helical" evidence="1">
    <location>
        <begin position="239"/>
        <end position="257"/>
    </location>
</feature>
<gene>
    <name evidence="3" type="ORF">BKP35_11800</name>
</gene>
<keyword evidence="1" id="KW-1133">Transmembrane helix</keyword>
<sequence>MRLKTLLFNQGIFVQNVRSVGWIFIAYLLCLLFAVPLRILMVTSSRDDYLRMYEFTGETLFRFSSGFQMILMFTVPVLLGIFIFRYLQVKLSADYIHSLPIKREALYQQNVIFGLGVVVIPVLITGLILLILSSFVDAPNVLNIGTIAAWVATTIVVNVFVFMATVFVAMFTGISVFQGVLTYILLVFPAGVTVLFFMNVNYFLRGFAVDYYLDHQVERWLPFVRVGELTHTPFSGGDFLGFFIIAIAFYLVALFVYQRRKVEMASQAVAFRVLRPVFLYGVTFCAMLLGGMYFGQTQGTFGWRLFGYIVASLIGYVVAQMILEKTWRVLGKWKGYGVFVVAMAILALLIKFDVTGYENRVPVAENVERVYLSDSAHWLSTRRPLSEHEEAIYRQQHFYEDRENIDRIINLHEEVIAGERSYDQNRRFYRQAVFYYELTNGRKLVRAFQVPVEFYTKPNEPLAKLMESEEYKYNYFPVLRLENTDEINHIRISSNRGGHREIIITDATEIKEFHQLLQKDIKEMTHDEFTDGKSWAWIEYSLISDDRRNYLNADWKKSYEKIEAWLEARDLARQARFTAEDIAFAVVGKREAEMIETGRVDVGEDFKDREGTIRIEDVEELKELLDKSSMVWNDEGKYVIAYYYEDDLNRPHFETISAEHVPDSILQQLNER</sequence>
<dbReference type="RefSeq" id="WP_071313550.1">
    <property type="nucleotide sequence ID" value="NZ_MLQQ01000026.1"/>
</dbReference>
<proteinExistence type="predicted"/>
<feature type="transmembrane region" description="Helical" evidence="1">
    <location>
        <begin position="111"/>
        <end position="135"/>
    </location>
</feature>
<dbReference type="AlphaFoldDB" id="A0A1S2LIU9"/>
<dbReference type="Proteomes" id="UP000180098">
    <property type="component" value="Unassembled WGS sequence"/>
</dbReference>
<name>A0A1S2LIU9_9BACI</name>
<feature type="transmembrane region" description="Helical" evidence="1">
    <location>
        <begin position="277"/>
        <end position="295"/>
    </location>
</feature>
<feature type="transmembrane region" description="Helical" evidence="1">
    <location>
        <begin position="301"/>
        <end position="323"/>
    </location>
</feature>
<feature type="transmembrane region" description="Helical" evidence="1">
    <location>
        <begin position="147"/>
        <end position="171"/>
    </location>
</feature>
<protein>
    <recommendedName>
        <fullName evidence="2">DUF6449 domain-containing protein</fullName>
    </recommendedName>
</protein>
<evidence type="ECO:0000313" key="3">
    <source>
        <dbReference type="EMBL" id="OIJ11617.1"/>
    </source>
</evidence>